<dbReference type="InterPro" id="IPR001775">
    <property type="entry name" value="GspD/PilQ"/>
</dbReference>
<dbReference type="RefSeq" id="WP_052500938.1">
    <property type="nucleotide sequence ID" value="NZ_FZPF01000005.1"/>
</dbReference>
<dbReference type="InterPro" id="IPR013356">
    <property type="entry name" value="T2SS_GspD"/>
</dbReference>
<dbReference type="OrthoDB" id="9775455at2"/>
<accession>A0A0D1EDV4</accession>
<dbReference type="PATRIC" id="fig|935700.4.peg.2511"/>
<dbReference type="Gene3D" id="3.30.1370.120">
    <property type="match status" value="2"/>
</dbReference>
<dbReference type="InterPro" id="IPR005644">
    <property type="entry name" value="NolW-like"/>
</dbReference>
<evidence type="ECO:0000313" key="16">
    <source>
        <dbReference type="Proteomes" id="UP000032232"/>
    </source>
</evidence>
<dbReference type="InterPro" id="IPR004846">
    <property type="entry name" value="T2SS/T3SS_dom"/>
</dbReference>
<name>A0A0D1EDV4_9RHOB</name>
<evidence type="ECO:0000259" key="13">
    <source>
        <dbReference type="Pfam" id="PF03958"/>
    </source>
</evidence>
<protein>
    <submittedName>
        <fullName evidence="15">GspD protein</fullName>
    </submittedName>
</protein>
<evidence type="ECO:0000256" key="7">
    <source>
        <dbReference type="ARBA" id="ARBA00022927"/>
    </source>
</evidence>
<dbReference type="EMBL" id="JYFE01000042">
    <property type="protein sequence ID" value="KIT15859.1"/>
    <property type="molecule type" value="Genomic_DNA"/>
</dbReference>
<dbReference type="GO" id="GO:0015628">
    <property type="term" value="P:protein secretion by the type II secretion system"/>
    <property type="evidence" value="ECO:0007669"/>
    <property type="project" value="InterPro"/>
</dbReference>
<organism evidence="15 16">
    <name type="scientific">Jannaschia aquimarina</name>
    <dbReference type="NCBI Taxonomy" id="935700"/>
    <lineage>
        <taxon>Bacteria</taxon>
        <taxon>Pseudomonadati</taxon>
        <taxon>Pseudomonadota</taxon>
        <taxon>Alphaproteobacteria</taxon>
        <taxon>Rhodobacterales</taxon>
        <taxon>Roseobacteraceae</taxon>
        <taxon>Jannaschia</taxon>
    </lineage>
</organism>
<evidence type="ECO:0000256" key="6">
    <source>
        <dbReference type="ARBA" id="ARBA00022729"/>
    </source>
</evidence>
<evidence type="ECO:0000256" key="8">
    <source>
        <dbReference type="ARBA" id="ARBA00023136"/>
    </source>
</evidence>
<dbReference type="AlphaFoldDB" id="A0A0D1EDV4"/>
<dbReference type="PANTHER" id="PTHR30332:SF25">
    <property type="entry name" value="SECRETIN XPSD"/>
    <property type="match status" value="1"/>
</dbReference>
<feature type="domain" description="NolW-like" evidence="13">
    <location>
        <begin position="324"/>
        <end position="408"/>
    </location>
</feature>
<dbReference type="InterPro" id="IPR049371">
    <property type="entry name" value="GspD-like_N0"/>
</dbReference>
<keyword evidence="4" id="KW-1134">Transmembrane beta strand</keyword>
<evidence type="ECO:0000256" key="3">
    <source>
        <dbReference type="ARBA" id="ARBA00022448"/>
    </source>
</evidence>
<keyword evidence="3 10" id="KW-0813">Transport</keyword>
<evidence type="ECO:0000256" key="10">
    <source>
        <dbReference type="RuleBase" id="RU004004"/>
    </source>
</evidence>
<evidence type="ECO:0000259" key="14">
    <source>
        <dbReference type="Pfam" id="PF21305"/>
    </source>
</evidence>
<keyword evidence="16" id="KW-1185">Reference proteome</keyword>
<dbReference type="Pfam" id="PF00263">
    <property type="entry name" value="Secretin"/>
    <property type="match status" value="1"/>
</dbReference>
<dbReference type="GO" id="GO:0009279">
    <property type="term" value="C:cell outer membrane"/>
    <property type="evidence" value="ECO:0007669"/>
    <property type="project" value="UniProtKB-SubCell"/>
</dbReference>
<feature type="chain" id="PRO_5002230186" evidence="11">
    <location>
        <begin position="20"/>
        <end position="789"/>
    </location>
</feature>
<feature type="domain" description="Type II/III secretion system secretin-like" evidence="12">
    <location>
        <begin position="471"/>
        <end position="637"/>
    </location>
</feature>
<dbReference type="PANTHER" id="PTHR30332">
    <property type="entry name" value="PROBABLE GENERAL SECRETION PATHWAY PROTEIN D"/>
    <property type="match status" value="1"/>
</dbReference>
<feature type="domain" description="GspD-like N0" evidence="14">
    <location>
        <begin position="92"/>
        <end position="158"/>
    </location>
</feature>
<dbReference type="InterPro" id="IPR050810">
    <property type="entry name" value="Bact_Secretion_Sys_Channel"/>
</dbReference>
<dbReference type="GO" id="GO:0015627">
    <property type="term" value="C:type II protein secretion system complex"/>
    <property type="evidence" value="ECO:0007669"/>
    <property type="project" value="InterPro"/>
</dbReference>
<comment type="caution">
    <text evidence="15">The sequence shown here is derived from an EMBL/GenBank/DDBJ whole genome shotgun (WGS) entry which is preliminary data.</text>
</comment>
<evidence type="ECO:0000256" key="1">
    <source>
        <dbReference type="ARBA" id="ARBA00004442"/>
    </source>
</evidence>
<dbReference type="InterPro" id="IPR038591">
    <property type="entry name" value="NolW-like_sf"/>
</dbReference>
<evidence type="ECO:0000256" key="9">
    <source>
        <dbReference type="ARBA" id="ARBA00023237"/>
    </source>
</evidence>
<dbReference type="Proteomes" id="UP000032232">
    <property type="component" value="Unassembled WGS sequence"/>
</dbReference>
<dbReference type="Gene3D" id="3.55.50.30">
    <property type="match status" value="1"/>
</dbReference>
<dbReference type="PRINTS" id="PR00811">
    <property type="entry name" value="BCTERIALGSPD"/>
</dbReference>
<proteinExistence type="inferred from homology"/>
<keyword evidence="9" id="KW-0998">Cell outer membrane</keyword>
<evidence type="ECO:0000256" key="11">
    <source>
        <dbReference type="SAM" id="SignalP"/>
    </source>
</evidence>
<comment type="subcellular location">
    <subcellularLocation>
        <location evidence="1 10">Cell outer membrane</location>
    </subcellularLocation>
</comment>
<dbReference type="PROSITE" id="PS51257">
    <property type="entry name" value="PROKAR_LIPOPROTEIN"/>
    <property type="match status" value="1"/>
</dbReference>
<evidence type="ECO:0000259" key="12">
    <source>
        <dbReference type="Pfam" id="PF00263"/>
    </source>
</evidence>
<evidence type="ECO:0000256" key="4">
    <source>
        <dbReference type="ARBA" id="ARBA00022452"/>
    </source>
</evidence>
<keyword evidence="8" id="KW-0472">Membrane</keyword>
<reference evidence="15 16" key="1">
    <citation type="submission" date="2015-02" db="EMBL/GenBank/DDBJ databases">
        <title>Genome Sequence of Jannaschia aquimarina DSM28248, a member of the Roseobacter clade.</title>
        <authorList>
            <person name="Voget S."/>
            <person name="Daniel R."/>
        </authorList>
    </citation>
    <scope>NUCLEOTIDE SEQUENCE [LARGE SCALE GENOMIC DNA]</scope>
    <source>
        <strain evidence="15 16">GSW-M26</strain>
    </source>
</reference>
<evidence type="ECO:0000313" key="15">
    <source>
        <dbReference type="EMBL" id="KIT15859.1"/>
    </source>
</evidence>
<feature type="domain" description="NolW-like" evidence="13">
    <location>
        <begin position="186"/>
        <end position="243"/>
    </location>
</feature>
<gene>
    <name evidence="15" type="primary">gspD</name>
    <name evidence="15" type="ORF">jaqu_24390</name>
</gene>
<keyword evidence="5" id="KW-0812">Transmembrane</keyword>
<feature type="signal peptide" evidence="11">
    <location>
        <begin position="1"/>
        <end position="19"/>
    </location>
</feature>
<comment type="similarity">
    <text evidence="2">Belongs to the bacterial secretin family. GSP D subfamily.</text>
</comment>
<sequence>MNKLIAGAALIALLSGCNALVQRDDPSRDGLESWRAKTILGGGDGQSSRRSEGRVVSGRMVEAGNGTIYPGRQPLFRSSDMRDSSGQRTVSLNLVDVSISDAAAAILGELLNINYVLDPAVQGTVNIRSTEPISRTTAIEVFELALKQNNAALVRRGDTFAIVPLSSDLSIGASVGRDVPIGYSLRVIPLRNIGAQEMATILQPFAGSGIVGIDAQRNIVVLAGTSGDQRAWQDVIQSFDVDWLANKSVGIFPIRGRSAQSIVEGLNLIVETEAGFEPLVVFETIPENNSILAVAKTPSALKNVSTWIQRLTREGANDAQVYSYDMKYARASDIAPTLASILGAGVEADVVNAASEEDLMVEAGLVADPNATRIVASEGTNTLLVHATHSEYQRILGMLHRLDVPPRQVLVEATIVEVSLTDELRYGTQYFFEDGNDQFALSRNGGAPSATPPPGFSAAFNVPGPEIVVDALDEVTDVKVVSSPNLMILNNESARLAVGDQIPISVRTAADADENDDETIFVSDVEFRDTGVIFEVTPRINSSGAVILDIEQEVSTVAGTDASTGNPIISQRTFSSSVAIDSGETIALGGLFEDRKTRGSAGIPVLNRAPIVGGLFGNKNRRNQQTELLVLITPRIVNSKMDARRVTSSLRDRMQRIRLDDATLSTNVGVPSIGGSGSLADEITSIENTAAPATRSAIQPAAIETRPIEPAATGPATHLTYLGMFGSERAAKRHWARLSRDHDDVLGGLQPRLTTERGRVELVVGPFTAARANGICGKVRSDCYTQMVN</sequence>
<evidence type="ECO:0000256" key="5">
    <source>
        <dbReference type="ARBA" id="ARBA00022692"/>
    </source>
</evidence>
<evidence type="ECO:0000256" key="2">
    <source>
        <dbReference type="ARBA" id="ARBA00006980"/>
    </source>
</evidence>
<dbReference type="STRING" id="935700.jaqu_24390"/>
<dbReference type="NCBIfam" id="TIGR02517">
    <property type="entry name" value="type_II_gspD"/>
    <property type="match status" value="1"/>
</dbReference>
<dbReference type="Pfam" id="PF21305">
    <property type="entry name" value="type_II_gspD_N0"/>
    <property type="match status" value="1"/>
</dbReference>
<keyword evidence="7" id="KW-0653">Protein transport</keyword>
<dbReference type="Pfam" id="PF03958">
    <property type="entry name" value="Secretin_N"/>
    <property type="match status" value="2"/>
</dbReference>
<keyword evidence="6 11" id="KW-0732">Signal</keyword>